<dbReference type="AlphaFoldDB" id="A0A8H7CUG9"/>
<evidence type="ECO:0000256" key="1">
    <source>
        <dbReference type="SAM" id="MobiDB-lite"/>
    </source>
</evidence>
<organism evidence="2 3">
    <name type="scientific">Mycena sanguinolenta</name>
    <dbReference type="NCBI Taxonomy" id="230812"/>
    <lineage>
        <taxon>Eukaryota</taxon>
        <taxon>Fungi</taxon>
        <taxon>Dikarya</taxon>
        <taxon>Basidiomycota</taxon>
        <taxon>Agaricomycotina</taxon>
        <taxon>Agaricomycetes</taxon>
        <taxon>Agaricomycetidae</taxon>
        <taxon>Agaricales</taxon>
        <taxon>Marasmiineae</taxon>
        <taxon>Mycenaceae</taxon>
        <taxon>Mycena</taxon>
    </lineage>
</organism>
<feature type="compositionally biased region" description="Polar residues" evidence="1">
    <location>
        <begin position="58"/>
        <end position="68"/>
    </location>
</feature>
<feature type="region of interest" description="Disordered" evidence="1">
    <location>
        <begin position="933"/>
        <end position="955"/>
    </location>
</feature>
<evidence type="ECO:0000313" key="3">
    <source>
        <dbReference type="Proteomes" id="UP000623467"/>
    </source>
</evidence>
<gene>
    <name evidence="2" type="ORF">MSAN_01635100</name>
</gene>
<dbReference type="Proteomes" id="UP000623467">
    <property type="component" value="Unassembled WGS sequence"/>
</dbReference>
<comment type="caution">
    <text evidence="2">The sequence shown here is derived from an EMBL/GenBank/DDBJ whole genome shotgun (WGS) entry which is preliminary data.</text>
</comment>
<feature type="region of interest" description="Disordered" evidence="1">
    <location>
        <begin position="883"/>
        <end position="903"/>
    </location>
</feature>
<protein>
    <submittedName>
        <fullName evidence="2">Uncharacterized protein</fullName>
    </submittedName>
</protein>
<keyword evidence="3" id="KW-1185">Reference proteome</keyword>
<accession>A0A8H7CUG9</accession>
<dbReference type="OrthoDB" id="2990096at2759"/>
<dbReference type="EMBL" id="JACAZH010000014">
    <property type="protein sequence ID" value="KAF7350740.1"/>
    <property type="molecule type" value="Genomic_DNA"/>
</dbReference>
<feature type="region of interest" description="Disordered" evidence="1">
    <location>
        <begin position="1"/>
        <end position="72"/>
    </location>
</feature>
<proteinExistence type="predicted"/>
<reference evidence="2" key="1">
    <citation type="submission" date="2020-05" db="EMBL/GenBank/DDBJ databases">
        <title>Mycena genomes resolve the evolution of fungal bioluminescence.</title>
        <authorList>
            <person name="Tsai I.J."/>
        </authorList>
    </citation>
    <scope>NUCLEOTIDE SEQUENCE</scope>
    <source>
        <strain evidence="2">160909Yilan</strain>
    </source>
</reference>
<evidence type="ECO:0000313" key="2">
    <source>
        <dbReference type="EMBL" id="KAF7350740.1"/>
    </source>
</evidence>
<name>A0A8H7CUG9_9AGAR</name>
<sequence>MSMGAEENSDVEEVLKDPEFNSDVPSTAEAPHPLVPTTEVVHHAPQPKKRKHKDQDSWKGSTGHSNGDVQVYNLGPDPEKPILCRRAQLYCNGVDVCEFIDPELFEGYERYEPDMDAMRELWNHELDANENEAASAWGIISRFYSRVVTSKCKIKCEGVPTLILRSKGPSTYGKRDGIIYTGEIPANVDENTFTYLMQHDGQFPDNPGNINERCVLTVHPRVGLSKCPYSHIVNGQVRPARMKRQPCPTKMLIFIPVDQRYNTRAIVILRNAHNHPAHPHTKPTAHDKAKLESAIQAAGVTGLTVQRLLNAPSTLIEYDGSRVAQSSPAFIDTRKVRDVITQEKKKEYPRGMGWDGVLHELEHRGMKLREDERYIHTAMSKNGFRIVVTMHPYIAMFIHRILSLNIDYTFARVEDNMDEWEVAGFWTDSNIDRAAFAQLFTELFDTIREITGNILKIRPFYPDANCRVVLLDGEVPQAQGFGDFLSNYNDPDISKIYTRNWEKLLRYTLKTCSLHFIRHIEELGQHIPQETMIRLRSIVGLETQEEIDDWYEFADGQTDEKVQHWLAHKRTNPWVLPSVNKFLLKIASDDWDITPNHTNYVETAHAGRNAETSIGVPLLTAILQAKERDNIRAKEMAQIESHGMMRKRWNGIGEREKHAAQRKGWRMRKAYRRNDALIDHDSLITERDIGDADNKASLERQSDLEAQIKALKAEIALDKHRTDLPAQVADLRRDIDEEKALRREWGVFGLMVGDQQLQQQLIDRVIATRWVQLQLYPLHKLSAPKACTLDNLEPMFDTEQMLCADESATTLDPIDPGDGINFSSSVPAIFYEGPGDVTATELPPIAEIGMESVTHIDSGQQNHGFEYEPVDVSNSTALRLSQELPRLPPPPVTPSPSQDGFDDVMVDAINADSHATTAPRDIDLELSERNILSGKRRRTQSTRLADAATGRPRKKGARVNMITTSLETACFVVAATSTVQAYPGYSHNARGVTGGGSLVIGACQVNDGGKDSSPIISSSPIFQQ</sequence>